<reference evidence="1 2" key="1">
    <citation type="submission" date="2016-11" db="EMBL/GenBank/DDBJ databases">
        <authorList>
            <person name="Jaros S."/>
            <person name="Januszkiewicz K."/>
            <person name="Wedrychowicz H."/>
        </authorList>
    </citation>
    <scope>NUCLEOTIDE SEQUENCE [LARGE SCALE GENOMIC DNA]</scope>
    <source>
        <strain evidence="1 2">DSM 21758</strain>
    </source>
</reference>
<dbReference type="RefSeq" id="WP_072992701.1">
    <property type="nucleotide sequence ID" value="NZ_FQZB01000021.1"/>
</dbReference>
<proteinExistence type="predicted"/>
<dbReference type="Gene3D" id="2.70.98.10">
    <property type="match status" value="1"/>
</dbReference>
<dbReference type="AlphaFoldDB" id="A0A1M6TSR0"/>
<dbReference type="STRING" id="1121302.SAMN02745163_04102"/>
<dbReference type="PANTHER" id="PTHR11122:SF13">
    <property type="entry name" value="GLUCOSE-6-PHOSPHATE 1-EPIMERASE"/>
    <property type="match status" value="1"/>
</dbReference>
<name>A0A1M6TSR0_9CLOT</name>
<dbReference type="EMBL" id="FQZB01000021">
    <property type="protein sequence ID" value="SHK59946.1"/>
    <property type="molecule type" value="Genomic_DNA"/>
</dbReference>
<gene>
    <name evidence="1" type="ORF">SAMN02745163_04102</name>
</gene>
<dbReference type="InterPro" id="IPR008183">
    <property type="entry name" value="Aldose_1/G6P_1-epimerase"/>
</dbReference>
<sequence>MNYILQNELLKLEVCDAGAELHSIQGKQTNTEFLWNGNAEYWKYHSPILFPIVGKVLNNKYTVNGTTYELPQHGLARISNFEKIAETESSISFRLNYSKDTLKVYPFKFSLEITYTLQNSTVNIEYKVINIDDKEIYFSIGAHPAFMCPILENENFEDYYFEFEKKETKSIMELSPLGYFTHNEIPYLNNENIIPLTSEVFKNDALVFYDLNSRIINLKSKNHNKYVEFNFKNFPHLGLWSKPTGAPFVCIEPWFGHADFVDFNADFKEKAGIIKLNINKSFKCDYNVTIHE</sequence>
<dbReference type="InterPro" id="IPR014718">
    <property type="entry name" value="GH-type_carb-bd"/>
</dbReference>
<evidence type="ECO:0000313" key="2">
    <source>
        <dbReference type="Proteomes" id="UP000184310"/>
    </source>
</evidence>
<organism evidence="1 2">
    <name type="scientific">Clostridium cavendishii DSM 21758</name>
    <dbReference type="NCBI Taxonomy" id="1121302"/>
    <lineage>
        <taxon>Bacteria</taxon>
        <taxon>Bacillati</taxon>
        <taxon>Bacillota</taxon>
        <taxon>Clostridia</taxon>
        <taxon>Eubacteriales</taxon>
        <taxon>Clostridiaceae</taxon>
        <taxon>Clostridium</taxon>
    </lineage>
</organism>
<dbReference type="PANTHER" id="PTHR11122">
    <property type="entry name" value="APOSPORY-ASSOCIATED PROTEIN C-RELATED"/>
    <property type="match status" value="1"/>
</dbReference>
<dbReference type="GO" id="GO:0016853">
    <property type="term" value="F:isomerase activity"/>
    <property type="evidence" value="ECO:0007669"/>
    <property type="project" value="InterPro"/>
</dbReference>
<dbReference type="CDD" id="cd09024">
    <property type="entry name" value="Aldose_epim_lacX"/>
    <property type="match status" value="1"/>
</dbReference>
<dbReference type="OrthoDB" id="9795355at2"/>
<dbReference type="GO" id="GO:0030246">
    <property type="term" value="F:carbohydrate binding"/>
    <property type="evidence" value="ECO:0007669"/>
    <property type="project" value="InterPro"/>
</dbReference>
<dbReference type="InterPro" id="IPR037481">
    <property type="entry name" value="LacX"/>
</dbReference>
<dbReference type="SUPFAM" id="SSF74650">
    <property type="entry name" value="Galactose mutarotase-like"/>
    <property type="match status" value="1"/>
</dbReference>
<dbReference type="InterPro" id="IPR011013">
    <property type="entry name" value="Gal_mutarotase_sf_dom"/>
</dbReference>
<protein>
    <submittedName>
        <fullName evidence="1">Galactose mutarotase</fullName>
    </submittedName>
</protein>
<dbReference type="Proteomes" id="UP000184310">
    <property type="component" value="Unassembled WGS sequence"/>
</dbReference>
<dbReference type="Pfam" id="PF01263">
    <property type="entry name" value="Aldose_epim"/>
    <property type="match status" value="1"/>
</dbReference>
<accession>A0A1M6TSR0</accession>
<dbReference type="GO" id="GO:0005975">
    <property type="term" value="P:carbohydrate metabolic process"/>
    <property type="evidence" value="ECO:0007669"/>
    <property type="project" value="InterPro"/>
</dbReference>
<evidence type="ECO:0000313" key="1">
    <source>
        <dbReference type="EMBL" id="SHK59946.1"/>
    </source>
</evidence>
<keyword evidence="2" id="KW-1185">Reference proteome</keyword>